<comment type="subcellular location">
    <subcellularLocation>
        <location evidence="1">Membrane</location>
    </subcellularLocation>
</comment>
<evidence type="ECO:0000256" key="2">
    <source>
        <dbReference type="ARBA" id="ARBA00022692"/>
    </source>
</evidence>
<dbReference type="Pfam" id="PF10320">
    <property type="entry name" value="7TM_GPCR_Srsx"/>
    <property type="match status" value="1"/>
</dbReference>
<dbReference type="PANTHER" id="PTHR23360:SF5">
    <property type="entry name" value="G-PROTEIN COUPLED RECEPTORS FAMILY 1 PROFILE DOMAIN-CONTAINING PROTEIN"/>
    <property type="match status" value="1"/>
</dbReference>
<feature type="transmembrane region" description="Helical" evidence="5">
    <location>
        <begin position="162"/>
        <end position="182"/>
    </location>
</feature>
<dbReference type="SUPFAM" id="SSF81321">
    <property type="entry name" value="Family A G protein-coupled receptor-like"/>
    <property type="match status" value="1"/>
</dbReference>
<dbReference type="GO" id="GO:0016020">
    <property type="term" value="C:membrane"/>
    <property type="evidence" value="ECO:0007669"/>
    <property type="project" value="UniProtKB-SubCell"/>
</dbReference>
<sequence>MNLAVTVNMIVDQLGIPFFLMIVYLTIKYKALHGTCHRLIGIYAICCVLAKIQIIPTWLVMITNIQIPLWLCALTDTLPIAGSFNIYSLMVMIAIDRILSMFFPIWYSVRKNSFHFRLMYGISTIFPLTFIALVILNVIKDPNRQSMCYLEELITLQGQTKFHNACLAFNLITLACYIVMIFKIKWDINKGKMNTVKVALFKSLSIIMGIQIGGWLFSLTAYNLVDKGYLNNLSEDKQTLICTAINCFSSLTSTCEVPAIFISSTEHRNALKKTFGITNLKYQTKNKNNKILPNKQINPINFNPKIPKKF</sequence>
<dbReference type="Gene3D" id="1.20.1070.10">
    <property type="entry name" value="Rhodopsin 7-helix transmembrane proteins"/>
    <property type="match status" value="1"/>
</dbReference>
<evidence type="ECO:0000256" key="1">
    <source>
        <dbReference type="ARBA" id="ARBA00004370"/>
    </source>
</evidence>
<gene>
    <name evidence="6" type="ORF">MENT_LOCUS24680</name>
</gene>
<dbReference type="AlphaFoldDB" id="A0A6V7VDZ7"/>
<dbReference type="InterPro" id="IPR019424">
    <property type="entry name" value="7TM_GPCR_Srsx"/>
</dbReference>
<organism evidence="6 7">
    <name type="scientific">Meloidogyne enterolobii</name>
    <name type="common">Root-knot nematode worm</name>
    <name type="synonym">Meloidogyne mayaguensis</name>
    <dbReference type="NCBI Taxonomy" id="390850"/>
    <lineage>
        <taxon>Eukaryota</taxon>
        <taxon>Metazoa</taxon>
        <taxon>Ecdysozoa</taxon>
        <taxon>Nematoda</taxon>
        <taxon>Chromadorea</taxon>
        <taxon>Rhabditida</taxon>
        <taxon>Tylenchina</taxon>
        <taxon>Tylenchomorpha</taxon>
        <taxon>Tylenchoidea</taxon>
        <taxon>Meloidogynidae</taxon>
        <taxon>Meloidogyninae</taxon>
        <taxon>Meloidogyne</taxon>
    </lineage>
</organism>
<reference evidence="6 7" key="1">
    <citation type="submission" date="2020-08" db="EMBL/GenBank/DDBJ databases">
        <authorList>
            <person name="Koutsovoulos G."/>
            <person name="Danchin GJ E."/>
        </authorList>
    </citation>
    <scope>NUCLEOTIDE SEQUENCE [LARGE SCALE GENOMIC DNA]</scope>
</reference>
<keyword evidence="3 5" id="KW-1133">Transmembrane helix</keyword>
<name>A0A6V7VDZ7_MELEN</name>
<feature type="transmembrane region" description="Helical" evidence="5">
    <location>
        <begin position="6"/>
        <end position="27"/>
    </location>
</feature>
<protein>
    <submittedName>
        <fullName evidence="6">Uncharacterized protein</fullName>
    </submittedName>
</protein>
<feature type="transmembrane region" description="Helical" evidence="5">
    <location>
        <begin position="203"/>
        <end position="225"/>
    </location>
</feature>
<dbReference type="InterPro" id="IPR047130">
    <property type="entry name" value="7TM_GPCR_Srsx_nematod"/>
</dbReference>
<proteinExistence type="predicted"/>
<dbReference type="OrthoDB" id="5884336at2759"/>
<feature type="transmembrane region" description="Helical" evidence="5">
    <location>
        <begin position="39"/>
        <end position="61"/>
    </location>
</feature>
<keyword evidence="4 5" id="KW-0472">Membrane</keyword>
<dbReference type="InterPro" id="IPR000276">
    <property type="entry name" value="GPCR_Rhodpsn"/>
</dbReference>
<evidence type="ECO:0000256" key="4">
    <source>
        <dbReference type="ARBA" id="ARBA00023136"/>
    </source>
</evidence>
<evidence type="ECO:0000313" key="6">
    <source>
        <dbReference type="EMBL" id="CAD2173093.1"/>
    </source>
</evidence>
<dbReference type="Proteomes" id="UP000580250">
    <property type="component" value="Unassembled WGS sequence"/>
</dbReference>
<dbReference type="EMBL" id="CAJEWN010000212">
    <property type="protein sequence ID" value="CAD2173093.1"/>
    <property type="molecule type" value="Genomic_DNA"/>
</dbReference>
<evidence type="ECO:0000256" key="3">
    <source>
        <dbReference type="ARBA" id="ARBA00022989"/>
    </source>
</evidence>
<dbReference type="SMART" id="SM01381">
    <property type="entry name" value="7TM_GPCR_Srsx"/>
    <property type="match status" value="1"/>
</dbReference>
<dbReference type="PANTHER" id="PTHR23360">
    <property type="entry name" value="G-PROTEIN COUPLED RECEPTORS FAMILY 1 PROFILE DOMAIN-CONTAINING PROTEIN-RELATED"/>
    <property type="match status" value="1"/>
</dbReference>
<accession>A0A6V7VDZ7</accession>
<keyword evidence="2 5" id="KW-0812">Transmembrane</keyword>
<comment type="caution">
    <text evidence="6">The sequence shown here is derived from an EMBL/GenBank/DDBJ whole genome shotgun (WGS) entry which is preliminary data.</text>
</comment>
<feature type="transmembrane region" description="Helical" evidence="5">
    <location>
        <begin position="118"/>
        <end position="139"/>
    </location>
</feature>
<evidence type="ECO:0000256" key="5">
    <source>
        <dbReference type="SAM" id="Phobius"/>
    </source>
</evidence>
<feature type="transmembrane region" description="Helical" evidence="5">
    <location>
        <begin position="86"/>
        <end position="106"/>
    </location>
</feature>
<evidence type="ECO:0000313" key="7">
    <source>
        <dbReference type="Proteomes" id="UP000580250"/>
    </source>
</evidence>
<dbReference type="GO" id="GO:0004930">
    <property type="term" value="F:G protein-coupled receptor activity"/>
    <property type="evidence" value="ECO:0007669"/>
    <property type="project" value="InterPro"/>
</dbReference>